<name>A0A5J5DM47_9PERO</name>
<organism evidence="2 3">
    <name type="scientific">Etheostoma spectabile</name>
    <name type="common">orangethroat darter</name>
    <dbReference type="NCBI Taxonomy" id="54343"/>
    <lineage>
        <taxon>Eukaryota</taxon>
        <taxon>Metazoa</taxon>
        <taxon>Chordata</taxon>
        <taxon>Craniata</taxon>
        <taxon>Vertebrata</taxon>
        <taxon>Euteleostomi</taxon>
        <taxon>Actinopterygii</taxon>
        <taxon>Neopterygii</taxon>
        <taxon>Teleostei</taxon>
        <taxon>Neoteleostei</taxon>
        <taxon>Acanthomorphata</taxon>
        <taxon>Eupercaria</taxon>
        <taxon>Perciformes</taxon>
        <taxon>Percoidei</taxon>
        <taxon>Percidae</taxon>
        <taxon>Etheostomatinae</taxon>
        <taxon>Etheostoma</taxon>
    </lineage>
</organism>
<dbReference type="EMBL" id="VOFY01000003">
    <property type="protein sequence ID" value="KAA8594330.1"/>
    <property type="molecule type" value="Genomic_DNA"/>
</dbReference>
<feature type="compositionally biased region" description="Basic and acidic residues" evidence="1">
    <location>
        <begin position="37"/>
        <end position="59"/>
    </location>
</feature>
<feature type="compositionally biased region" description="Basic and acidic residues" evidence="1">
    <location>
        <begin position="72"/>
        <end position="81"/>
    </location>
</feature>
<comment type="caution">
    <text evidence="2">The sequence shown here is derived from an EMBL/GenBank/DDBJ whole genome shotgun (WGS) entry which is preliminary data.</text>
</comment>
<feature type="compositionally biased region" description="Basic and acidic residues" evidence="1">
    <location>
        <begin position="1"/>
        <end position="19"/>
    </location>
</feature>
<dbReference type="Proteomes" id="UP000327493">
    <property type="component" value="Chromosome 3"/>
</dbReference>
<sequence>MLKESREKEERKERSEKGEGVGGGGLHSSTLPLVRGFLDERGPAEREGRWRVEERRGMEGRGGAGLQLHRSPTREPDRQSESEMGSPSPSRHGLARLKVRRSSHSLATDMFEQHLGAHLLQVTTTAPTPTFFFFNDYYDIICPDDIAGCQRMPPFALTDEWSLRGILGQEGCRDDRNKDSEEV</sequence>
<evidence type="ECO:0000313" key="3">
    <source>
        <dbReference type="Proteomes" id="UP000327493"/>
    </source>
</evidence>
<feature type="region of interest" description="Disordered" evidence="1">
    <location>
        <begin position="1"/>
        <end position="93"/>
    </location>
</feature>
<protein>
    <submittedName>
        <fullName evidence="2">Uncharacterized protein</fullName>
    </submittedName>
</protein>
<reference evidence="2 3" key="1">
    <citation type="submission" date="2019-08" db="EMBL/GenBank/DDBJ databases">
        <title>A chromosome-level genome assembly, high-density linkage maps, and genome scans reveal the genomic architecture of hybrid incompatibilities underlying speciation via character displacement in darters (Percidae: Etheostominae).</title>
        <authorList>
            <person name="Moran R.L."/>
            <person name="Catchen J.M."/>
            <person name="Fuller R.C."/>
        </authorList>
    </citation>
    <scope>NUCLEOTIDE SEQUENCE [LARGE SCALE GENOMIC DNA]</scope>
    <source>
        <strain evidence="2">EspeVRDwgs_2016</strain>
        <tissue evidence="2">Muscle</tissue>
    </source>
</reference>
<evidence type="ECO:0000313" key="2">
    <source>
        <dbReference type="EMBL" id="KAA8594330.1"/>
    </source>
</evidence>
<gene>
    <name evidence="2" type="ORF">FQN60_005164</name>
</gene>
<accession>A0A5J5DM47</accession>
<dbReference type="AlphaFoldDB" id="A0A5J5DM47"/>
<evidence type="ECO:0000256" key="1">
    <source>
        <dbReference type="SAM" id="MobiDB-lite"/>
    </source>
</evidence>
<proteinExistence type="predicted"/>
<keyword evidence="3" id="KW-1185">Reference proteome</keyword>